<evidence type="ECO:0000256" key="12">
    <source>
        <dbReference type="ARBA" id="ARBA00023136"/>
    </source>
</evidence>
<keyword evidence="5" id="KW-1134">Transmembrane beta strand</keyword>
<dbReference type="GO" id="GO:0009707">
    <property type="term" value="C:chloroplast outer membrane"/>
    <property type="evidence" value="ECO:0007669"/>
    <property type="project" value="UniProtKB-SubCell"/>
</dbReference>
<dbReference type="GO" id="GO:0044070">
    <property type="term" value="P:regulation of monoatomic anion transport"/>
    <property type="evidence" value="ECO:0007669"/>
    <property type="project" value="InterPro"/>
</dbReference>
<evidence type="ECO:0000256" key="2">
    <source>
        <dbReference type="ARBA" id="ARBA00004441"/>
    </source>
</evidence>
<comment type="subcellular location">
    <subcellularLocation>
        <location evidence="1">Plastid</location>
        <location evidence="1">Chloroplast outer membrane</location>
        <topology evidence="1">Multi-pass membrane protein</topology>
    </subcellularLocation>
    <subcellularLocation>
        <location evidence="2">Plastid</location>
        <location evidence="2">Etioplast membrane</location>
        <topology evidence="2">Multi-pass membrane protein</topology>
    </subcellularLocation>
</comment>
<evidence type="ECO:0000256" key="8">
    <source>
        <dbReference type="ARBA" id="ARBA00022692"/>
    </source>
</evidence>
<dbReference type="KEGG" id="smo:SELMODRAFT_91891"/>
<keyword evidence="11" id="KW-0626">Porin</keyword>
<dbReference type="PANTHER" id="PTHR35993:SF1">
    <property type="entry name" value="OUTER ENVELOPE PORE PROTEIN 21B, CHLOROPLASTIC"/>
    <property type="match status" value="1"/>
</dbReference>
<evidence type="ECO:0000256" key="1">
    <source>
        <dbReference type="ARBA" id="ARBA00004396"/>
    </source>
</evidence>
<evidence type="ECO:0000256" key="6">
    <source>
        <dbReference type="ARBA" id="ARBA00022528"/>
    </source>
</evidence>
<evidence type="ECO:0000256" key="11">
    <source>
        <dbReference type="ARBA" id="ARBA00023114"/>
    </source>
</evidence>
<evidence type="ECO:0000313" key="14">
    <source>
        <dbReference type="EMBL" id="EFJ29442.1"/>
    </source>
</evidence>
<accession>D8REG5</accession>
<dbReference type="EMBL" id="GL377577">
    <property type="protein sequence ID" value="EFJ29442.1"/>
    <property type="molecule type" value="Genomic_DNA"/>
</dbReference>
<evidence type="ECO:0000256" key="4">
    <source>
        <dbReference type="ARBA" id="ARBA00022448"/>
    </source>
</evidence>
<dbReference type="STRING" id="88036.D8REG5"/>
<evidence type="ECO:0000256" key="5">
    <source>
        <dbReference type="ARBA" id="ARBA00022452"/>
    </source>
</evidence>
<keyword evidence="9" id="KW-1002">Plastid outer membrane</keyword>
<evidence type="ECO:0000256" key="9">
    <source>
        <dbReference type="ARBA" id="ARBA00022805"/>
    </source>
</evidence>
<dbReference type="InterPro" id="IPR034575">
    <property type="entry name" value="OEP21"/>
</dbReference>
<dbReference type="Gramene" id="EFJ29442">
    <property type="protein sequence ID" value="EFJ29442"/>
    <property type="gene ID" value="SELMODRAFT_91891"/>
</dbReference>
<keyword evidence="15" id="KW-1185">Reference proteome</keyword>
<dbReference type="HOGENOM" id="CLU_104399_0_0_1"/>
<evidence type="ECO:0000256" key="3">
    <source>
        <dbReference type="ARBA" id="ARBA00009945"/>
    </source>
</evidence>
<dbReference type="AlphaFoldDB" id="D8REG5"/>
<feature type="non-terminal residue" evidence="14">
    <location>
        <position position="1"/>
    </location>
</feature>
<gene>
    <name evidence="14" type="ORF">SELMODRAFT_91891</name>
</gene>
<reference evidence="14 15" key="1">
    <citation type="journal article" date="2011" name="Science">
        <title>The Selaginella genome identifies genetic changes associated with the evolution of vascular plants.</title>
        <authorList>
            <person name="Banks J.A."/>
            <person name="Nishiyama T."/>
            <person name="Hasebe M."/>
            <person name="Bowman J.L."/>
            <person name="Gribskov M."/>
            <person name="dePamphilis C."/>
            <person name="Albert V.A."/>
            <person name="Aono N."/>
            <person name="Aoyama T."/>
            <person name="Ambrose B.A."/>
            <person name="Ashton N.W."/>
            <person name="Axtell M.J."/>
            <person name="Barker E."/>
            <person name="Barker M.S."/>
            <person name="Bennetzen J.L."/>
            <person name="Bonawitz N.D."/>
            <person name="Chapple C."/>
            <person name="Cheng C."/>
            <person name="Correa L.G."/>
            <person name="Dacre M."/>
            <person name="DeBarry J."/>
            <person name="Dreyer I."/>
            <person name="Elias M."/>
            <person name="Engstrom E.M."/>
            <person name="Estelle M."/>
            <person name="Feng L."/>
            <person name="Finet C."/>
            <person name="Floyd S.K."/>
            <person name="Frommer W.B."/>
            <person name="Fujita T."/>
            <person name="Gramzow L."/>
            <person name="Gutensohn M."/>
            <person name="Harholt J."/>
            <person name="Hattori M."/>
            <person name="Heyl A."/>
            <person name="Hirai T."/>
            <person name="Hiwatashi Y."/>
            <person name="Ishikawa M."/>
            <person name="Iwata M."/>
            <person name="Karol K.G."/>
            <person name="Koehler B."/>
            <person name="Kolukisaoglu U."/>
            <person name="Kubo M."/>
            <person name="Kurata T."/>
            <person name="Lalonde S."/>
            <person name="Li K."/>
            <person name="Li Y."/>
            <person name="Litt A."/>
            <person name="Lyons E."/>
            <person name="Manning G."/>
            <person name="Maruyama T."/>
            <person name="Michael T.P."/>
            <person name="Mikami K."/>
            <person name="Miyazaki S."/>
            <person name="Morinaga S."/>
            <person name="Murata T."/>
            <person name="Mueller-Roeber B."/>
            <person name="Nelson D.R."/>
            <person name="Obara M."/>
            <person name="Oguri Y."/>
            <person name="Olmstead R.G."/>
            <person name="Onodera N."/>
            <person name="Petersen B.L."/>
            <person name="Pils B."/>
            <person name="Prigge M."/>
            <person name="Rensing S.A."/>
            <person name="Riano-Pachon D.M."/>
            <person name="Roberts A.W."/>
            <person name="Sato Y."/>
            <person name="Scheller H.V."/>
            <person name="Schulz B."/>
            <person name="Schulz C."/>
            <person name="Shakirov E.V."/>
            <person name="Shibagaki N."/>
            <person name="Shinohara N."/>
            <person name="Shippen D.E."/>
            <person name="Soerensen I."/>
            <person name="Sotooka R."/>
            <person name="Sugimoto N."/>
            <person name="Sugita M."/>
            <person name="Sumikawa N."/>
            <person name="Tanurdzic M."/>
            <person name="Theissen G."/>
            <person name="Ulvskov P."/>
            <person name="Wakazuki S."/>
            <person name="Weng J.K."/>
            <person name="Willats W.W."/>
            <person name="Wipf D."/>
            <person name="Wolf P.G."/>
            <person name="Yang L."/>
            <person name="Zimmer A.D."/>
            <person name="Zhu Q."/>
            <person name="Mitros T."/>
            <person name="Hellsten U."/>
            <person name="Loque D."/>
            <person name="Otillar R."/>
            <person name="Salamov A."/>
            <person name="Schmutz J."/>
            <person name="Shapiro H."/>
            <person name="Lindquist E."/>
            <person name="Lucas S."/>
            <person name="Rokhsar D."/>
            <person name="Grigoriev I.V."/>
        </authorList>
    </citation>
    <scope>NUCLEOTIDE SEQUENCE [LARGE SCALE GENOMIC DNA]</scope>
</reference>
<dbReference type="eggNOG" id="ENOG502RX9S">
    <property type="taxonomic scope" value="Eukaryota"/>
</dbReference>
<comment type="function">
    <text evidence="13">Voltage-dependent rectifying anion channel that facilitates the translocation between chloroplast and cytoplasm of phosphorylated carbohydrates such as triosephosphate, 3-phosphoglycerate and inorganic phosphate (Pi) depending of ATP to triosephosphate ratio in the plastidial intermembrane space; in high triosephosphate/ATP conditions (e.g. photosynthesis), export of triosphosphate from chloroplast (outward rectifying channels), but in high ATP/triosephosphate conditions (e.g. dark phase), import of phosphosolutes (inward rectifying channels).</text>
</comment>
<name>D8REG5_SELML</name>
<dbReference type="Proteomes" id="UP000001514">
    <property type="component" value="Unassembled WGS sequence"/>
</dbReference>
<proteinExistence type="inferred from homology"/>
<dbReference type="GO" id="GO:0008308">
    <property type="term" value="F:voltage-gated monoatomic anion channel activity"/>
    <property type="evidence" value="ECO:0007669"/>
    <property type="project" value="InterPro"/>
</dbReference>
<dbReference type="GO" id="GO:0015288">
    <property type="term" value="F:porin activity"/>
    <property type="evidence" value="ECO:0007669"/>
    <property type="project" value="UniProtKB-KW"/>
</dbReference>
<sequence length="183" mass="20695">QVHGYLNTHNGRAGCIAQLKRKFLPEASSLSSAIAGSIESTLSLSIFVLQLLTSLDVGARYDTDHKEFTYDVRGKKTLPLTDNGLLSVDLKGGFNFNPRLKLGKARGAIELSYKVFNFTEDQDLKLKIGYDPFKQARTNFFSCDRSRFEISFVLAQKPYLQLRENNWTFNADINGAWNIIYDL</sequence>
<keyword evidence="10" id="KW-0406">Ion transport</keyword>
<evidence type="ECO:0000256" key="7">
    <source>
        <dbReference type="ARBA" id="ARBA00022640"/>
    </source>
</evidence>
<organism evidence="15">
    <name type="scientific">Selaginella moellendorffii</name>
    <name type="common">Spikemoss</name>
    <dbReference type="NCBI Taxonomy" id="88036"/>
    <lineage>
        <taxon>Eukaryota</taxon>
        <taxon>Viridiplantae</taxon>
        <taxon>Streptophyta</taxon>
        <taxon>Embryophyta</taxon>
        <taxon>Tracheophyta</taxon>
        <taxon>Lycopodiopsida</taxon>
        <taxon>Selaginellales</taxon>
        <taxon>Selaginellaceae</taxon>
        <taxon>Selaginella</taxon>
    </lineage>
</organism>
<dbReference type="FunCoup" id="D8REG5">
    <property type="interactions" value="1833"/>
</dbReference>
<keyword evidence="4" id="KW-0813">Transport</keyword>
<keyword evidence="7" id="KW-0934">Plastid</keyword>
<evidence type="ECO:0000256" key="13">
    <source>
        <dbReference type="ARBA" id="ARBA00024941"/>
    </source>
</evidence>
<evidence type="ECO:0000313" key="15">
    <source>
        <dbReference type="Proteomes" id="UP000001514"/>
    </source>
</evidence>
<keyword evidence="8" id="KW-0812">Transmembrane</keyword>
<dbReference type="PANTHER" id="PTHR35993">
    <property type="entry name" value="OUTER ENVELOPE PORE PROTEIN 21B, CHLOROPLASTIC"/>
    <property type="match status" value="1"/>
</dbReference>
<dbReference type="GO" id="GO:0034426">
    <property type="term" value="C:etioplast membrane"/>
    <property type="evidence" value="ECO:0007669"/>
    <property type="project" value="UniProtKB-SubCell"/>
</dbReference>
<dbReference type="InParanoid" id="D8REG5"/>
<evidence type="ECO:0000256" key="10">
    <source>
        <dbReference type="ARBA" id="ARBA00023065"/>
    </source>
</evidence>
<protein>
    <submittedName>
        <fullName evidence="14">Uncharacterized protein</fullName>
    </submittedName>
</protein>
<keyword evidence="6" id="KW-0150">Chloroplast</keyword>
<dbReference type="GO" id="GO:0046930">
    <property type="term" value="C:pore complex"/>
    <property type="evidence" value="ECO:0007669"/>
    <property type="project" value="UniProtKB-KW"/>
</dbReference>
<comment type="similarity">
    <text evidence="3">Belongs to the plastid outer envelope porin OEP21 (TC 1.B.29) family.</text>
</comment>
<keyword evidence="12" id="KW-0472">Membrane</keyword>